<dbReference type="Gene3D" id="3.40.50.300">
    <property type="entry name" value="P-loop containing nucleotide triphosphate hydrolases"/>
    <property type="match status" value="1"/>
</dbReference>
<feature type="region of interest" description="Disordered" evidence="14">
    <location>
        <begin position="2153"/>
        <end position="2309"/>
    </location>
</feature>
<feature type="compositionally biased region" description="Polar residues" evidence="14">
    <location>
        <begin position="3267"/>
        <end position="3282"/>
    </location>
</feature>
<dbReference type="InterPro" id="IPR000330">
    <property type="entry name" value="SNF2_N"/>
</dbReference>
<feature type="compositionally biased region" description="Low complexity" evidence="14">
    <location>
        <begin position="4122"/>
        <end position="4145"/>
    </location>
</feature>
<comment type="subcellular location">
    <subcellularLocation>
        <location evidence="1">Nucleus</location>
    </subcellularLocation>
</comment>
<evidence type="ECO:0000256" key="5">
    <source>
        <dbReference type="ARBA" id="ARBA00022801"/>
    </source>
</evidence>
<feature type="compositionally biased region" description="Basic and acidic residues" evidence="14">
    <location>
        <begin position="4505"/>
        <end position="4535"/>
    </location>
</feature>
<dbReference type="SUPFAM" id="SSF52540">
    <property type="entry name" value="P-loop containing nucleoside triphosphate hydrolases"/>
    <property type="match status" value="3"/>
</dbReference>
<evidence type="ECO:0000259" key="15">
    <source>
        <dbReference type="PROSITE" id="PS51192"/>
    </source>
</evidence>
<feature type="compositionally biased region" description="Basic residues" evidence="14">
    <location>
        <begin position="4221"/>
        <end position="4231"/>
    </location>
</feature>
<feature type="region of interest" description="Disordered" evidence="14">
    <location>
        <begin position="4319"/>
        <end position="4593"/>
    </location>
</feature>
<feature type="compositionally biased region" description="Low complexity" evidence="14">
    <location>
        <begin position="4372"/>
        <end position="4403"/>
    </location>
</feature>
<keyword evidence="5" id="KW-0378">Hydrolase</keyword>
<feature type="compositionally biased region" description="Low complexity" evidence="14">
    <location>
        <begin position="4473"/>
        <end position="4488"/>
    </location>
</feature>
<dbReference type="PROSITE" id="PS51192">
    <property type="entry name" value="HELICASE_ATP_BIND_1"/>
    <property type="match status" value="1"/>
</dbReference>
<feature type="compositionally biased region" description="Low complexity" evidence="14">
    <location>
        <begin position="3344"/>
        <end position="3366"/>
    </location>
</feature>
<dbReference type="InterPro" id="IPR001650">
    <property type="entry name" value="Helicase_C-like"/>
</dbReference>
<evidence type="ECO:0000256" key="1">
    <source>
        <dbReference type="ARBA" id="ARBA00004123"/>
    </source>
</evidence>
<dbReference type="GO" id="GO:0000812">
    <property type="term" value="C:Swr1 complex"/>
    <property type="evidence" value="ECO:0007669"/>
    <property type="project" value="TreeGrafter"/>
</dbReference>
<reference evidence="18 19" key="1">
    <citation type="submission" date="2024-01" db="EMBL/GenBank/DDBJ databases">
        <authorList>
            <person name="Alioto T."/>
            <person name="Alioto T."/>
            <person name="Gomez Garrido J."/>
        </authorList>
    </citation>
    <scope>NUCLEOTIDE SEQUENCE [LARGE SCALE GENOMIC DNA]</scope>
</reference>
<evidence type="ECO:0000256" key="2">
    <source>
        <dbReference type="ARBA" id="ARBA00009220"/>
    </source>
</evidence>
<feature type="region of interest" description="Disordered" evidence="14">
    <location>
        <begin position="341"/>
        <end position="411"/>
    </location>
</feature>
<dbReference type="SMART" id="SM00490">
    <property type="entry name" value="HELICc"/>
    <property type="match status" value="1"/>
</dbReference>
<feature type="compositionally biased region" description="Pro residues" evidence="14">
    <location>
        <begin position="2926"/>
        <end position="2935"/>
    </location>
</feature>
<keyword evidence="13" id="KW-0175">Coiled coil</keyword>
<keyword evidence="10" id="KW-0238">DNA-binding</keyword>
<feature type="compositionally biased region" description="Low complexity" evidence="14">
    <location>
        <begin position="3283"/>
        <end position="3299"/>
    </location>
</feature>
<feature type="compositionally biased region" description="Low complexity" evidence="14">
    <location>
        <begin position="3941"/>
        <end position="3973"/>
    </location>
</feature>
<feature type="compositionally biased region" description="Basic and acidic residues" evidence="14">
    <location>
        <begin position="1283"/>
        <end position="1297"/>
    </location>
</feature>
<feature type="domain" description="Helicase ATP-binding" evidence="15">
    <location>
        <begin position="1542"/>
        <end position="1707"/>
    </location>
</feature>
<feature type="compositionally biased region" description="Low complexity" evidence="14">
    <location>
        <begin position="41"/>
        <end position="52"/>
    </location>
</feature>
<feature type="compositionally biased region" description="Polar residues" evidence="14">
    <location>
        <begin position="875"/>
        <end position="906"/>
    </location>
</feature>
<dbReference type="GO" id="GO:0042393">
    <property type="term" value="F:histone binding"/>
    <property type="evidence" value="ECO:0007669"/>
    <property type="project" value="TreeGrafter"/>
</dbReference>
<dbReference type="PANTHER" id="PTHR45685:SF1">
    <property type="entry name" value="HELICASE SRCAP"/>
    <property type="match status" value="1"/>
</dbReference>
<feature type="compositionally biased region" description="Basic and acidic residues" evidence="14">
    <location>
        <begin position="4420"/>
        <end position="4441"/>
    </location>
</feature>
<feature type="compositionally biased region" description="Polar residues" evidence="14">
    <location>
        <begin position="4010"/>
        <end position="4021"/>
    </location>
</feature>
<evidence type="ECO:0000256" key="13">
    <source>
        <dbReference type="SAM" id="Coils"/>
    </source>
</evidence>
<dbReference type="CDD" id="cd18003">
    <property type="entry name" value="DEXQc_SRCAP"/>
    <property type="match status" value="1"/>
</dbReference>
<feature type="compositionally biased region" description="Polar residues" evidence="14">
    <location>
        <begin position="2185"/>
        <end position="2195"/>
    </location>
</feature>
<dbReference type="PROSITE" id="PS51204">
    <property type="entry name" value="HSA"/>
    <property type="match status" value="1"/>
</dbReference>
<evidence type="ECO:0000256" key="14">
    <source>
        <dbReference type="SAM" id="MobiDB-lite"/>
    </source>
</evidence>
<feature type="compositionally biased region" description="Low complexity" evidence="14">
    <location>
        <begin position="3095"/>
        <end position="3104"/>
    </location>
</feature>
<dbReference type="InterPro" id="IPR014001">
    <property type="entry name" value="Helicase_ATP-bd"/>
</dbReference>
<feature type="compositionally biased region" description="Low complexity" evidence="14">
    <location>
        <begin position="3217"/>
        <end position="3235"/>
    </location>
</feature>
<feature type="compositionally biased region" description="Low complexity" evidence="14">
    <location>
        <begin position="3449"/>
        <end position="3469"/>
    </location>
</feature>
<feature type="compositionally biased region" description="Polar residues" evidence="14">
    <location>
        <begin position="3078"/>
        <end position="3094"/>
    </location>
</feature>
<dbReference type="Gene3D" id="3.40.50.10810">
    <property type="entry name" value="Tandem AAA-ATPase domain"/>
    <property type="match status" value="1"/>
</dbReference>
<feature type="compositionally biased region" description="Basic and acidic residues" evidence="14">
    <location>
        <begin position="4089"/>
        <end position="4104"/>
    </location>
</feature>
<feature type="compositionally biased region" description="Polar residues" evidence="14">
    <location>
        <begin position="4543"/>
        <end position="4556"/>
    </location>
</feature>
<keyword evidence="12" id="KW-0539">Nucleus</keyword>
<gene>
    <name evidence="18" type="ORF">FSCOSCO3_A012011</name>
</gene>
<keyword evidence="3" id="KW-0597">Phosphoprotein</keyword>
<feature type="compositionally biased region" description="Basic residues" evidence="14">
    <location>
        <begin position="3194"/>
        <end position="3206"/>
    </location>
</feature>
<dbReference type="Pfam" id="PF00176">
    <property type="entry name" value="SNF2-rel_dom"/>
    <property type="match status" value="1"/>
</dbReference>
<dbReference type="InterPro" id="IPR017956">
    <property type="entry name" value="AT_hook_DNA-bd_motif"/>
</dbReference>
<dbReference type="SMART" id="SM00573">
    <property type="entry name" value="HSA"/>
    <property type="match status" value="1"/>
</dbReference>
<protein>
    <submittedName>
        <fullName evidence="18">Helicase SRCAP isoform X2</fullName>
    </submittedName>
</protein>
<sequence length="4593" mass="490502">MNGLGGPALLEYVEGTLNFSILEVESTEDLCLTPQTGAVCSRGSTEEGSSGEEAVRQRASPAVDVLGGNLQAAQNVAGESPRHAPQPVAAAPRPVPPFTNPSTVPLPESNDSAFLIMESVPSTDLPETLPISGASEEVVATAAAVESVAEVASLAEVSSSSAEVQRLPAPLCPPLASETQIDSTVQELQYGSQTNTEKSHSNSHTSQIEPPPEGAGLVVITGTKEEQRSVTLEYKSETGTNLEEHTGGNILSQPQSQMCFAASSPPVPQSSVGFKVQDATEHGATEQSAGAHQDSKSPPLPLSVSDNSEDSGQTDLSKQQQQLKIVTEIPNDAGDIQKAVSPESVEMSEHVKEFHKATQPPSAEILDIPKAGGGEQAESSTREEQSDVALQPETSSKPSLAAPAAASSSSSPALFDTGLVVSLQAEQVVEEEAPVTETPLITQEIVVVREGTHISAGDWSNMRLNQSYLVQREDGSVCEASIVNELTTEHQSGEPKLYGDGVHHQAGLELSSQPVEVYEFCSLVEEVAEETVCASSSVQMAHSPEYEVNLFNALLENSEEYTVKEDVESIHTINESGIIISQQPLPLSHDANQIQTCSSNSNSHNLSLQNTRVAAVGQHLVLDANQAVQLANSSEVCLVEVSSVTADSFTVQQTDSGAQIVTTCSHINAAEVGGDSLIQTVAQKQEAEAATPGLLSLISPVVTTVSEDAGMESSVSVSVHVVGSQQCRNPIPAVTVVSATKPEACVSSREGTKEKTSETPSQNVAVTTAGTKPEAFITTLTSSSALINPKLLLLKPGETPLLKHPPSFLEKASKQQQQQQQLTAAGKLANAHSSWSGSGSKECLPQNVAAASATLKDQKQQPGSKTSAAAPPQPIKSSNVTLCTPTTSTSKSDNEALTVTKTSAPASQHGAPHTLTASAGGAGAVAASNEDEEEESEEMEQDETLGEAEAQEAASGQVSSPEEGSDEEQDADKTESETPGSSQKVRQWIADRVTVNSSPASPSTSSTYPSPSTPVSDWSAQRRDKSSPLRGPHGKFVSPSSVGGGGGGGGGYNSSSSSPPDQTTPQRPRGERHTDMAELAKHEADIEHRTQSLKREGFWSMKRLTRLTEPPRPKVHWDYLCEEMQWLSADFAQERRWKRGVARKVVRMVMRHHEELRQKEEKAKRDEHAKIRRVASSIAKEVRAFWSSVEKVVQYKQQSRLEEKRKKALDLQLDFIVGQTEKYSDLLSKSLAPSRPAETAPSPPKTSAPPPVDEDDRDFEPPCEEEDDEETIEKEEQQEGNDAESHRREIELLKEEGLLPLDQLLSTLKLPTESGGSDEECSDDSSSSVVEKEEEDGEFTANDEDAEDEEDTIDAQEKVEGNVDHAEELDDLAKEGDMSMEELLEKYKGAYASDFEEPSASGSKASSDSEVSGDDEVETEEDESDVESNTSSSDSAGDSAEEDDSEKEEEESEEDEDDEEEDGEDDDCEDDEGMEVLLKEGDTTPPSSASRPKKEISHIAATAESLQPKGYTLATTKVKTPIPFLLHGTLREYQHIGLDWLVTMFEKKLNGILADEMGLGKTIQTIALLAHLACEKGNWGPHLIIVPTSVMLNWEMELKRWCPGFKILTYFGSQKERKLKRQGWTKPNAFHVCITSYKLVLQDHQAFRRKSWRYLILDEAQNIKNFKSQRWQSLLNFNSHRRLLLTGTPLQNSLMELWSLMHFLMPHVFQSHREFKEWFSNPLTGMIEGSQEYNEGLVKRLHKVLRPFLLRRIKIDVEKQMPKKYEHVVRCRLSKRQRFLYDDFMAQASTRETLASGHFMSVINILMQLRKVCNHPNLFDPRPIQSPFITKPIVFHTASLVQDALEVSPLKRCDLSMFDLVGLESHVSRYQADIFLPRHKLSRQLIQEIVDSPEPPPRPKPVRMKVNRMFQPPPKGDNRPVLLMNKPTCSVPPAAQTPKPPPASEAAAAPAPAPVVQQVVCTVTSAPPPRPSLHPATQTAVRSNAPKTVLTVRPPSVPCTTSIPTHPSPNPGSVMPQRVLLSPDMQARLPSGEVVSIAQLASLAGRPVSSCQGSKPVTFQLQGNKLTLSGAQIHQVPAAPSRPVQGNVMHLVSSGVQHHLISQSAQLAVQTSAANTSSAAAAAGNRLPHNASSQVPSSIVSSPGVVKIVVRQSTGKEGGPVPTLAVAPSPRVVPQASPSLHPHAITTTPVRNTAPLQIAQRTPGPATATYTIAPPRIPSTAPNQPQPSSQPRPVLKVVQPPPPPSSSEQPAPAQVTTSSSASKSASHSSSSQTPAAAKSRPGTAAKFPPPRKVPRPPPRSPFHMSWLADTEKQQRVSKLDFIYRVNEHHCSAKPVYGKEVLDFLTFLPGPRPAPAALNPQGEWRRSGHSSCLFSQWQNKYDYWFQSRCVREAINSIEARLDLLTDMIDRYTFAIPPVEAPQISMHCCHPPPSLSHKQAVFSSMLATQLTPLTGNLHRIQCYMRTQFPDLRLIQYDCGKLQTLHTLLRKLKTGGHRVLIFTQMTRMLDVLEQFLNYHGHIYLRLDGSTRVEQRQSLMERFNADRRIFCFILSTRSGGVGVNLTGADTVVFYDSDWNPTMDAQAQDRCHRIGQTRDVHIYRLISERTVEENILKKANQKRMLGDMAIEGGNFTTAFFKQQTIRELFDMNDGEKREMAVELAVPHPEEEETSNKQSTTILEQALCRAEDEEDIVAASQAKAEQVAELAEFNENIPLDDGGEQEEVEELSKAEQEIAALVEQLTPIERYAMNFLEASLEDVCKEELKQAEEQVEAARKGLDQAKEEGLKLHASSDDDNDEFLSSPASAEPAQPTPSRRGRKPKDKEKIVTSTRTSGRLRGASPETEPEPPTPTTPREVPERLRFGLRGRGAAKDAPAVSTTPSRTDHQKTSSSAKLQDSSSSSKSSKASSPARDHQTIKTRTPPNRSHPSPVPSPPTASPPGGKQPSGGETESKNSKTSKEEKEGETPNERRVSESSLESGGPAEHQPKDDDSKDQSAMSPPSTSSKSPRKRQSADNEVLRGLVEDSPSAKVLRKLPGRLVTVVEDKEPRKRKRRGSGTGGSSEETTAEENTAGFINESNKDSVSPSPENKPKSTVTKSPQDQDSTPSPSVPPPPQPVRGYPPYSPPHLSPDMPVLRNLPVRRRLETESRMAAQLGEQQLHLGRGRGANQPKKTDPAPGKDPSSTSAESSVNSFATPLKRKRGRPPKIPHRLPEPEPPAAASPVAASPVAASPQPTSPTEEGKPPLSPKRKRGRPRKDSTTMSDAVCEGLNSKTETTTTDVSSISKTDTSTEPTVSSPSTETPIASQASQSTKADETDPKMEVSDAAPVPVQASTTKTQAGQASTLNSASVQALSAPLPLPVPVSTSAPATSIVSPAPVSAPDTPSTQVSSAPLVTGGTPTTTTTPSPPAATTTSTISSSAPPNIKPTLVVSTASTAPVEPKPSVAPESAKNTSVARPAATTTTTTTKSSTTAVEGAPASVPAPKITTTPTAVTSKPASATPAVTTPKTTAVKELPKSPSLAPAASTPATLTSTPATATSTPATATSTPATLASTPATAKSTPAVTTPKTTAVKELPKSSSLAPAASTPATVTSAPATAKSTPATVTSAPATAKSTPATVASTPATVTSAPSTATSTPAVTTLKTTAVKELPKSPSVAPAASTPATVTSTPTTVTSTPATKTSAPATAASTPATITSTPATVTSTPATVTTVTSTPATVTTVTSAPAASSTSSPTTATTTPTPVKTVQAGPPKSATTTTTTTMITPVKPVQASTLNPKTTTTPAVSENAATPPPVPTVAAPVRTNVTATKVQNKPVSSSTTTTTAQVATQAQVSPPPISTPSPSPSPSPAAAAAPSLTATAPAKTSAGPTSLPTEGVKVTPLAAAAAAPSKTLTSTTAVEKTVKIPPPPPPSLPITTTTAATPAPLKPVTPVEETANVPTAPQASTAVSMTTTTTATMTKTVPLVTSTTTKSSPVTSQQEQKSESTDVPQEVLQLQVPTSASSSTVSSDKGSIEATQEVSASQNEPEMEVDEAKKTSKEEAQEEEEEEDEEKQDERKKSQPKRRRVESPPERKDCEKGKEALEGEAKTASAPPKKEKEEEEKESKQRATEQTTEDQKPPVQKRSLSRQSSQDSARSSSPSSGSSGTSTLTRHAHHKRTYENRHPAKRRRTDEGKEEGKEEGEETKEGEEDDRGSREKEISSATSRRRRSRSSSSSSDSDHSGSRKEHRLTRSAKRRLQDQEKEKGNSRQGKKSTHASNNANASTGGESGSDSSSVRTTRKSAGSQPPQDVKAQINRSPSLPPEPEVLGKRCSALNAAAKLLAMKGRVDTPGHTMRRDSGAKATVTPPPASSSSSSASSSDKNQKPKSKSVPASPQNNSVNVTNNKTSGSKPSTPNQSSRSASRSTRQCPGSLVPPLGIGHKRNKPEEKEKEKGGGRKSSRGKEGDGEAQSSSRGHSACSSMSSDGEGDGGGERSSRSRSSSNSSQRTHSISSQNTEHRESRSRATSSGSERDRSSERRKSRGDKREKQEEEGQRRDNSGSRRRSHRLSQQEAPTSSSGTEGTPDRVLRSVAALAAAQARSPAANTRSSSGQHRHNKT</sequence>
<feature type="compositionally biased region" description="Low complexity" evidence="14">
    <location>
        <begin position="3717"/>
        <end position="3743"/>
    </location>
</feature>
<feature type="region of interest" description="Disordered" evidence="14">
    <location>
        <begin position="2784"/>
        <end position="3703"/>
    </location>
</feature>
<organism evidence="18 19">
    <name type="scientific">Scomber scombrus</name>
    <name type="common">Atlantic mackerel</name>
    <name type="synonym">Scomber vernalis</name>
    <dbReference type="NCBI Taxonomy" id="13677"/>
    <lineage>
        <taxon>Eukaryota</taxon>
        <taxon>Metazoa</taxon>
        <taxon>Chordata</taxon>
        <taxon>Craniata</taxon>
        <taxon>Vertebrata</taxon>
        <taxon>Euteleostomi</taxon>
        <taxon>Actinopterygii</taxon>
        <taxon>Neopterygii</taxon>
        <taxon>Teleostei</taxon>
        <taxon>Neoteleostei</taxon>
        <taxon>Acanthomorphata</taxon>
        <taxon>Pelagiaria</taxon>
        <taxon>Scombriformes</taxon>
        <taxon>Scombridae</taxon>
        <taxon>Scomber</taxon>
    </lineage>
</organism>
<feature type="compositionally biased region" description="Low complexity" evidence="14">
    <location>
        <begin position="2887"/>
        <end position="2907"/>
    </location>
</feature>
<dbReference type="GO" id="GO:0006338">
    <property type="term" value="P:chromatin remodeling"/>
    <property type="evidence" value="ECO:0007669"/>
    <property type="project" value="TreeGrafter"/>
</dbReference>
<feature type="compositionally biased region" description="Pro residues" evidence="14">
    <location>
        <begin position="3830"/>
        <end position="3844"/>
    </location>
</feature>
<dbReference type="Proteomes" id="UP001314229">
    <property type="component" value="Unassembled WGS sequence"/>
</dbReference>
<feature type="compositionally biased region" description="Basic and acidic residues" evidence="14">
    <location>
        <begin position="4027"/>
        <end position="4036"/>
    </location>
</feature>
<feature type="compositionally biased region" description="Acidic residues" evidence="14">
    <location>
        <begin position="1439"/>
        <end position="1470"/>
    </location>
</feature>
<accession>A0AAV1PZH0</accession>
<feature type="compositionally biased region" description="Acidic residues" evidence="14">
    <location>
        <begin position="1252"/>
        <end position="1282"/>
    </location>
</feature>
<feature type="region of interest" description="Disordered" evidence="14">
    <location>
        <begin position="1226"/>
        <end position="1470"/>
    </location>
</feature>
<dbReference type="FunFam" id="3.40.50.10810:FF:000005">
    <property type="entry name" value="Photoperiod-independent early flowering 1"/>
    <property type="match status" value="1"/>
</dbReference>
<evidence type="ECO:0000256" key="10">
    <source>
        <dbReference type="ARBA" id="ARBA00023125"/>
    </source>
</evidence>
<feature type="compositionally biased region" description="Low complexity" evidence="14">
    <location>
        <begin position="3873"/>
        <end position="3894"/>
    </location>
</feature>
<comment type="similarity">
    <text evidence="2">Belongs to the SNF2/RAD54 helicase family. SWR1 subfamily.</text>
</comment>
<feature type="compositionally biased region" description="Low complexity" evidence="14">
    <location>
        <begin position="395"/>
        <end position="411"/>
    </location>
</feature>
<feature type="compositionally biased region" description="Basic and acidic residues" evidence="14">
    <location>
        <begin position="1355"/>
        <end position="1388"/>
    </location>
</feature>
<dbReference type="Pfam" id="PF00271">
    <property type="entry name" value="Helicase_C"/>
    <property type="match status" value="1"/>
</dbReference>
<dbReference type="InterPro" id="IPR050520">
    <property type="entry name" value="INO80/SWR1_helicase"/>
</dbReference>
<dbReference type="Pfam" id="PF07529">
    <property type="entry name" value="HSA"/>
    <property type="match status" value="1"/>
</dbReference>
<feature type="region of interest" description="Disordered" evidence="14">
    <location>
        <begin position="190"/>
        <end position="216"/>
    </location>
</feature>
<dbReference type="GO" id="GO:0140096">
    <property type="term" value="F:catalytic activity, acting on a protein"/>
    <property type="evidence" value="ECO:0007669"/>
    <property type="project" value="UniProtKB-ARBA"/>
</dbReference>
<dbReference type="GO" id="GO:0010468">
    <property type="term" value="P:regulation of gene expression"/>
    <property type="evidence" value="ECO:0007669"/>
    <property type="project" value="UniProtKB-ARBA"/>
</dbReference>
<feature type="compositionally biased region" description="Low complexity" evidence="14">
    <location>
        <begin position="3490"/>
        <end position="3703"/>
    </location>
</feature>
<evidence type="ECO:0000313" key="19">
    <source>
        <dbReference type="Proteomes" id="UP001314229"/>
    </source>
</evidence>
<feature type="compositionally biased region" description="Low complexity" evidence="14">
    <location>
        <begin position="3996"/>
        <end position="4006"/>
    </location>
</feature>
<keyword evidence="4" id="KW-0547">Nucleotide-binding</keyword>
<proteinExistence type="inferred from homology"/>
<comment type="caution">
    <text evidence="18">The sequence shown here is derived from an EMBL/GenBank/DDBJ whole genome shotgun (WGS) entry which is preliminary data.</text>
</comment>
<feature type="compositionally biased region" description="Acidic residues" evidence="14">
    <location>
        <begin position="4174"/>
        <end position="4187"/>
    </location>
</feature>
<feature type="compositionally biased region" description="Low complexity" evidence="14">
    <location>
        <begin position="3793"/>
        <end position="3829"/>
    </location>
</feature>
<feature type="compositionally biased region" description="Polar residues" evidence="14">
    <location>
        <begin position="4444"/>
        <end position="4454"/>
    </location>
</feature>
<feature type="compositionally biased region" description="Low complexity" evidence="14">
    <location>
        <begin position="993"/>
        <end position="1016"/>
    </location>
</feature>
<dbReference type="SMART" id="SM00487">
    <property type="entry name" value="DEXDc"/>
    <property type="match status" value="1"/>
</dbReference>
<dbReference type="GO" id="GO:0010557">
    <property type="term" value="P:positive regulation of macromolecule biosynthetic process"/>
    <property type="evidence" value="ECO:0007669"/>
    <property type="project" value="UniProtKB-ARBA"/>
</dbReference>
<feature type="compositionally biased region" description="Polar residues" evidence="14">
    <location>
        <begin position="3767"/>
        <end position="3781"/>
    </location>
</feature>
<feature type="region of interest" description="Disordered" evidence="14">
    <location>
        <begin position="803"/>
        <end position="1076"/>
    </location>
</feature>
<feature type="compositionally biased region" description="Low complexity" evidence="14">
    <location>
        <begin position="2246"/>
        <end position="2277"/>
    </location>
</feature>
<keyword evidence="8" id="KW-0156">Chromatin regulator</keyword>
<feature type="compositionally biased region" description="Basic and acidic residues" evidence="14">
    <location>
        <begin position="4062"/>
        <end position="4082"/>
    </location>
</feature>
<feature type="compositionally biased region" description="Low complexity" evidence="14">
    <location>
        <begin position="2992"/>
        <end position="3003"/>
    </location>
</feature>
<dbReference type="CDD" id="cd18793">
    <property type="entry name" value="SF2_C_SNF"/>
    <property type="match status" value="1"/>
</dbReference>
<feature type="compositionally biased region" description="Low complexity" evidence="14">
    <location>
        <begin position="3395"/>
        <end position="3419"/>
    </location>
</feature>
<feature type="region of interest" description="Disordered" evidence="14">
    <location>
        <begin position="3717"/>
        <end position="4304"/>
    </location>
</feature>
<feature type="compositionally biased region" description="Basic and acidic residues" evidence="14">
    <location>
        <begin position="347"/>
        <end position="356"/>
    </location>
</feature>
<feature type="compositionally biased region" description="Pro residues" evidence="14">
    <location>
        <begin position="2287"/>
        <end position="2300"/>
    </location>
</feature>
<keyword evidence="6 18" id="KW-0347">Helicase</keyword>
<feature type="compositionally biased region" description="Polar residues" evidence="14">
    <location>
        <begin position="3379"/>
        <end position="3389"/>
    </location>
</feature>
<feature type="compositionally biased region" description="Basic and acidic residues" evidence="14">
    <location>
        <begin position="2982"/>
        <end position="2991"/>
    </location>
</feature>
<feature type="compositionally biased region" description="Acidic residues" evidence="14">
    <location>
        <begin position="1332"/>
        <end position="1354"/>
    </location>
</feature>
<feature type="compositionally biased region" description="Low complexity" evidence="14">
    <location>
        <begin position="3845"/>
        <end position="3863"/>
    </location>
</feature>
<feature type="compositionally biased region" description="Low complexity" evidence="14">
    <location>
        <begin position="4564"/>
        <end position="4579"/>
    </location>
</feature>
<dbReference type="GO" id="GO:0003677">
    <property type="term" value="F:DNA binding"/>
    <property type="evidence" value="ECO:0007669"/>
    <property type="project" value="UniProtKB-KW"/>
</dbReference>
<feature type="region of interest" description="Disordered" evidence="14">
    <location>
        <begin position="277"/>
        <end position="322"/>
    </location>
</feature>
<feature type="region of interest" description="Disordered" evidence="14">
    <location>
        <begin position="1890"/>
        <end position="1950"/>
    </location>
</feature>
<name>A0AAV1PZH0_SCOSC</name>
<evidence type="ECO:0000256" key="11">
    <source>
        <dbReference type="ARBA" id="ARBA00023163"/>
    </source>
</evidence>
<feature type="domain" description="HSA" evidence="17">
    <location>
        <begin position="1104"/>
        <end position="1176"/>
    </location>
</feature>
<evidence type="ECO:0000259" key="17">
    <source>
        <dbReference type="PROSITE" id="PS51204"/>
    </source>
</evidence>
<dbReference type="PANTHER" id="PTHR45685">
    <property type="entry name" value="HELICASE SRCAP-RELATED"/>
    <property type="match status" value="1"/>
</dbReference>
<dbReference type="InterPro" id="IPR014012">
    <property type="entry name" value="HSA_dom"/>
</dbReference>
<feature type="compositionally biased region" description="Low complexity" evidence="14">
    <location>
        <begin position="3910"/>
        <end position="3928"/>
    </location>
</feature>
<evidence type="ECO:0000256" key="9">
    <source>
        <dbReference type="ARBA" id="ARBA00023015"/>
    </source>
</evidence>
<feature type="compositionally biased region" description="Acidic residues" evidence="14">
    <location>
        <begin position="1411"/>
        <end position="1426"/>
    </location>
</feature>
<dbReference type="InterPro" id="IPR049730">
    <property type="entry name" value="SNF2/RAD54-like_C"/>
</dbReference>
<evidence type="ECO:0000256" key="4">
    <source>
        <dbReference type="ARBA" id="ARBA00022741"/>
    </source>
</evidence>
<evidence type="ECO:0000256" key="7">
    <source>
        <dbReference type="ARBA" id="ARBA00022840"/>
    </source>
</evidence>
<feature type="compositionally biased region" description="Polar residues" evidence="14">
    <location>
        <begin position="3328"/>
        <end position="3343"/>
    </location>
</feature>
<feature type="compositionally biased region" description="Basic and acidic residues" evidence="14">
    <location>
        <begin position="4232"/>
        <end position="4242"/>
    </location>
</feature>
<dbReference type="SMART" id="SM00384">
    <property type="entry name" value="AT_hook"/>
    <property type="match status" value="3"/>
</dbReference>
<dbReference type="EMBL" id="CAWUFR010000403">
    <property type="protein sequence ID" value="CAK6977346.1"/>
    <property type="molecule type" value="Genomic_DNA"/>
</dbReference>
<keyword evidence="7" id="KW-0067">ATP-binding</keyword>
<dbReference type="FunFam" id="3.40.50.300:FF:000529">
    <property type="entry name" value="helicase SRCAP isoform X1"/>
    <property type="match status" value="1"/>
</dbReference>
<feature type="compositionally biased region" description="Low complexity" evidence="14">
    <location>
        <begin position="1399"/>
        <end position="1410"/>
    </location>
</feature>
<feature type="compositionally biased region" description="Polar residues" evidence="14">
    <location>
        <begin position="190"/>
        <end position="208"/>
    </location>
</feature>
<feature type="compositionally biased region" description="Low complexity" evidence="14">
    <location>
        <begin position="4259"/>
        <end position="4270"/>
    </location>
</feature>
<dbReference type="InterPro" id="IPR038718">
    <property type="entry name" value="SNF2-like_sf"/>
</dbReference>
<dbReference type="GO" id="GO:0005524">
    <property type="term" value="F:ATP binding"/>
    <property type="evidence" value="ECO:0007669"/>
    <property type="project" value="UniProtKB-KW"/>
</dbReference>
<keyword evidence="9" id="KW-0805">Transcription regulation</keyword>
<feature type="compositionally biased region" description="Basic and acidic residues" evidence="14">
    <location>
        <begin position="2947"/>
        <end position="2970"/>
    </location>
</feature>
<feature type="compositionally biased region" description="Low complexity" evidence="14">
    <location>
        <begin position="4346"/>
        <end position="4355"/>
    </location>
</feature>
<evidence type="ECO:0000256" key="6">
    <source>
        <dbReference type="ARBA" id="ARBA00022806"/>
    </source>
</evidence>
<keyword evidence="19" id="KW-1185">Reference proteome</keyword>
<feature type="compositionally biased region" description="Gly residues" evidence="14">
    <location>
        <begin position="1042"/>
        <end position="1052"/>
    </location>
</feature>
<evidence type="ECO:0000259" key="16">
    <source>
        <dbReference type="PROSITE" id="PS51194"/>
    </source>
</evidence>
<feature type="domain" description="Helicase C-terminal" evidence="16">
    <location>
        <begin position="2481"/>
        <end position="2631"/>
    </location>
</feature>
<dbReference type="InterPro" id="IPR027417">
    <property type="entry name" value="P-loop_NTPase"/>
</dbReference>
<feature type="compositionally biased region" description="Polar residues" evidence="14">
    <location>
        <begin position="304"/>
        <end position="322"/>
    </location>
</feature>
<keyword evidence="11" id="KW-0804">Transcription</keyword>
<feature type="region of interest" description="Disordered" evidence="14">
    <location>
        <begin position="39"/>
        <end position="59"/>
    </location>
</feature>
<feature type="compositionally biased region" description="Basic and acidic residues" evidence="14">
    <location>
        <begin position="4154"/>
        <end position="4173"/>
    </location>
</feature>
<feature type="compositionally biased region" description="Low complexity" evidence="14">
    <location>
        <begin position="1427"/>
        <end position="1438"/>
    </location>
</feature>
<evidence type="ECO:0000313" key="18">
    <source>
        <dbReference type="EMBL" id="CAK6977346.1"/>
    </source>
</evidence>
<feature type="coiled-coil region" evidence="13">
    <location>
        <begin position="2718"/>
        <end position="2782"/>
    </location>
</feature>
<feature type="compositionally biased region" description="Acidic residues" evidence="14">
    <location>
        <begin position="929"/>
        <end position="950"/>
    </location>
</feature>
<feature type="compositionally biased region" description="Low complexity" evidence="14">
    <location>
        <begin position="3058"/>
        <end position="3070"/>
    </location>
</feature>
<feature type="compositionally biased region" description="Pro residues" evidence="14">
    <location>
        <begin position="1241"/>
        <end position="1251"/>
    </location>
</feature>
<feature type="compositionally biased region" description="Acidic residues" evidence="14">
    <location>
        <begin position="4037"/>
        <end position="4048"/>
    </location>
</feature>
<evidence type="ECO:0000256" key="8">
    <source>
        <dbReference type="ARBA" id="ARBA00022853"/>
    </source>
</evidence>
<dbReference type="PROSITE" id="PS51194">
    <property type="entry name" value="HELICASE_CTER"/>
    <property type="match status" value="1"/>
</dbReference>
<dbReference type="GO" id="GO:0004386">
    <property type="term" value="F:helicase activity"/>
    <property type="evidence" value="ECO:0007669"/>
    <property type="project" value="UniProtKB-KW"/>
</dbReference>
<feature type="compositionally biased region" description="Polar residues" evidence="14">
    <location>
        <begin position="3178"/>
        <end position="3191"/>
    </location>
</feature>
<evidence type="ECO:0000256" key="3">
    <source>
        <dbReference type="ARBA" id="ARBA00022553"/>
    </source>
</evidence>
<evidence type="ECO:0000256" key="12">
    <source>
        <dbReference type="ARBA" id="ARBA00023242"/>
    </source>
</evidence>
<feature type="compositionally biased region" description="Basic and acidic residues" evidence="14">
    <location>
        <begin position="4321"/>
        <end position="4335"/>
    </location>
</feature>
<feature type="compositionally biased region" description="Basic and acidic residues" evidence="14">
    <location>
        <begin position="3309"/>
        <end position="3319"/>
    </location>
</feature>
<dbReference type="GO" id="GO:0016887">
    <property type="term" value="F:ATP hydrolysis activity"/>
    <property type="evidence" value="ECO:0007669"/>
    <property type="project" value="TreeGrafter"/>
</dbReference>